<dbReference type="Proteomes" id="UP000067461">
    <property type="component" value="Chromosome"/>
</dbReference>
<protein>
    <submittedName>
        <fullName evidence="1">ABC-type branched-chain amino acid transport system, permease component</fullName>
    </submittedName>
</protein>
<dbReference type="EMBL" id="AP014568">
    <property type="protein sequence ID" value="BAO80235.1"/>
    <property type="molecule type" value="Genomic_DNA"/>
</dbReference>
<reference evidence="1 2" key="1">
    <citation type="journal article" date="2014" name="Nat. Commun.">
        <title>Physiological and genomic features of highly alkaliphilic hydrogen-utilizing Betaproteobacteria from a continental serpentinizing site.</title>
        <authorList>
            <person name="Suzuki S."/>
            <person name="Kuenen J.G."/>
            <person name="Schipper K."/>
            <person name="van der Velde S."/>
            <person name="Ishii S."/>
            <person name="Wu A."/>
            <person name="Sorokin D.Y."/>
            <person name="Tenney A."/>
            <person name="Meng X.Y."/>
            <person name="Morrill P.L."/>
            <person name="Kamagata Y."/>
            <person name="Muyzer G."/>
            <person name="Nealson K.H."/>
        </authorList>
    </citation>
    <scope>NUCLEOTIDE SEQUENCE [LARGE SCALE GENOMIC DNA]</scope>
    <source>
        <strain evidence="1 2">A1</strain>
    </source>
</reference>
<sequence>MAVSVIRHDGQTETVQTNVAATTTQAQVAFGLSNFLGSNVVVNVTGIGTNTWQTRATVNNTPVSVLLDDTGNVAVACLPGPTTSQSTVVLLSHNLRRVTLTEALDGPNNIAGQTFDAIDCFHSEIAGVGGHTGWIRFNNDGSTVSGNDADALQPIPADALTRVQVDAMLSPAGLSLLPAENTVDRAQIYELVIDGQRMFFILYHASEGGGMQQDVMLLIRR</sequence>
<dbReference type="HOGENOM" id="CLU_1248872_0_0_4"/>
<accession>A0A060NHL4</accession>
<evidence type="ECO:0000313" key="1">
    <source>
        <dbReference type="EMBL" id="BAO80235.1"/>
    </source>
</evidence>
<name>A0A060NHL4_9BURK</name>
<dbReference type="RefSeq" id="WP_171820201.1">
    <property type="nucleotide sequence ID" value="NZ_AP014568.1"/>
</dbReference>
<organism evidence="1 2">
    <name type="scientific">Serpentinimonas raichei</name>
    <dbReference type="NCBI Taxonomy" id="1458425"/>
    <lineage>
        <taxon>Bacteria</taxon>
        <taxon>Pseudomonadati</taxon>
        <taxon>Pseudomonadota</taxon>
        <taxon>Betaproteobacteria</taxon>
        <taxon>Burkholderiales</taxon>
        <taxon>Comamonadaceae</taxon>
        <taxon>Serpentinimonas</taxon>
    </lineage>
</organism>
<keyword evidence="2" id="KW-1185">Reference proteome</keyword>
<dbReference type="KEGG" id="cbaa:SRAA_0381"/>
<dbReference type="AlphaFoldDB" id="A0A060NHL4"/>
<evidence type="ECO:0000313" key="2">
    <source>
        <dbReference type="Proteomes" id="UP000067461"/>
    </source>
</evidence>
<gene>
    <name evidence="1" type="ORF">SRAA_0381</name>
</gene>
<proteinExistence type="predicted"/>